<dbReference type="InterPro" id="IPR025282">
    <property type="entry name" value="DUF4214"/>
</dbReference>
<dbReference type="AlphaFoldDB" id="A0A3N8Q9R9"/>
<dbReference type="InterPro" id="IPR038255">
    <property type="entry name" value="PBS_linker_sf"/>
</dbReference>
<evidence type="ECO:0000313" key="2">
    <source>
        <dbReference type="EMBL" id="RQT19920.1"/>
    </source>
</evidence>
<dbReference type="Gene3D" id="1.10.3130.20">
    <property type="entry name" value="Phycobilisome linker domain"/>
    <property type="match status" value="1"/>
</dbReference>
<dbReference type="Pfam" id="PF13946">
    <property type="entry name" value="DUF4214"/>
    <property type="match status" value="1"/>
</dbReference>
<gene>
    <name evidence="2" type="ORF">DF051_06665</name>
</gene>
<proteinExistence type="predicted"/>
<sequence>MREIEGILELEPAEFMQTTYRVLLGRDVEESAVESCVQRVADGVSKIDILREIASSEEAINRAILLGQMERASEEELRGAVNRLNYPSSVHQWLRFEGERFIRACYYVLLGRAPDASGYAYYNELLKQGRRKTRVIYQIARSEESRRIKPSIPGLKNLLLRERLLKVPLIGHVLKKVDLEFLPRSDGDESTVAESMLREEVLAIQNPVLDWSEVPAPLSAMLSSHLDKCAALLISSRNFNEQESVRDALAVVSVRPLDLTGIANFNRRTFANGDCSVDFFADFGSLHEISSSHCLGDEGDYRYLHIDYLAEAALQRKYKAIIFVLGNSDHNLPVAKAIHKLRYARLRSPVYIHIHDAILLNISRKLARCNGDDFNMISSQLLSERLGRDCVKSSLVVDDSALVREGVTGINYILKDFHVDGMLFNSVAARELFEKDVVGMPSSRMHVLFHPVFDPYDRKARESKENRQIRIGTFGVPGGDKQTLDVCRAFDLFHKKYPNSSFVLAGFHVRDFAEANNLRNGVDGYIIDEPASTNDLLMLMRSCDVAVQLRLSNHGESSGVVPQLLSQDVSVIATEIGAFCAFGDAVRFVKPGISPDEIEKVISSEVFSPIDRSDHRADFVNRHSPKSFMLGFDRILHGDSDTIVETRLSVAGA</sequence>
<accession>A0A3N8Q9R9</accession>
<dbReference type="EMBL" id="QTQV01000003">
    <property type="protein sequence ID" value="RQT19920.1"/>
    <property type="molecule type" value="Genomic_DNA"/>
</dbReference>
<dbReference type="RefSeq" id="WP_124576562.1">
    <property type="nucleotide sequence ID" value="NZ_QTQV01000003.1"/>
</dbReference>
<evidence type="ECO:0000259" key="1">
    <source>
        <dbReference type="Pfam" id="PF13946"/>
    </source>
</evidence>
<dbReference type="Proteomes" id="UP000277921">
    <property type="component" value="Unassembled WGS sequence"/>
</dbReference>
<dbReference type="Gene3D" id="3.40.50.2000">
    <property type="entry name" value="Glycogen Phosphorylase B"/>
    <property type="match status" value="1"/>
</dbReference>
<feature type="domain" description="DUF4214" evidence="1">
    <location>
        <begin position="99"/>
        <end position="145"/>
    </location>
</feature>
<evidence type="ECO:0000313" key="3">
    <source>
        <dbReference type="Proteomes" id="UP000277921"/>
    </source>
</evidence>
<name>A0A3N8Q9R9_9BURK</name>
<dbReference type="SUPFAM" id="SSF53756">
    <property type="entry name" value="UDP-Glycosyltransferase/glycogen phosphorylase"/>
    <property type="match status" value="1"/>
</dbReference>
<reference evidence="2 3" key="1">
    <citation type="submission" date="2018-08" db="EMBL/GenBank/DDBJ databases">
        <title>Comparative analysis of Burkholderia isolates from Puerto Rico.</title>
        <authorList>
            <person name="Hall C."/>
            <person name="Sahl J."/>
            <person name="Wagner D."/>
        </authorList>
    </citation>
    <scope>NUCLEOTIDE SEQUENCE [LARGE SCALE GENOMIC DNA]</scope>
    <source>
        <strain evidence="2 3">Bp9025</strain>
    </source>
</reference>
<protein>
    <submittedName>
        <fullName evidence="2">DUF4214 domain-containing protein</fullName>
    </submittedName>
</protein>
<comment type="caution">
    <text evidence="2">The sequence shown here is derived from an EMBL/GenBank/DDBJ whole genome shotgun (WGS) entry which is preliminary data.</text>
</comment>
<organism evidence="2 3">
    <name type="scientific">Burkholderia contaminans</name>
    <dbReference type="NCBI Taxonomy" id="488447"/>
    <lineage>
        <taxon>Bacteria</taxon>
        <taxon>Pseudomonadati</taxon>
        <taxon>Pseudomonadota</taxon>
        <taxon>Betaproteobacteria</taxon>
        <taxon>Burkholderiales</taxon>
        <taxon>Burkholderiaceae</taxon>
        <taxon>Burkholderia</taxon>
        <taxon>Burkholderia cepacia complex</taxon>
    </lineage>
</organism>